<reference evidence="1" key="1">
    <citation type="submission" date="2018-05" db="EMBL/GenBank/DDBJ databases">
        <authorList>
            <person name="Lanie J.A."/>
            <person name="Ng W.-L."/>
            <person name="Kazmierczak K.M."/>
            <person name="Andrzejewski T.M."/>
            <person name="Davidsen T.M."/>
            <person name="Wayne K.J."/>
            <person name="Tettelin H."/>
            <person name="Glass J.I."/>
            <person name="Rusch D."/>
            <person name="Podicherti R."/>
            <person name="Tsui H.-C.T."/>
            <person name="Winkler M.E."/>
        </authorList>
    </citation>
    <scope>NUCLEOTIDE SEQUENCE</scope>
</reference>
<evidence type="ECO:0000313" key="1">
    <source>
        <dbReference type="EMBL" id="SVB35218.1"/>
    </source>
</evidence>
<name>A0A382D9U8_9ZZZZ</name>
<dbReference type="EMBL" id="UINC01038340">
    <property type="protein sequence ID" value="SVB35218.1"/>
    <property type="molecule type" value="Genomic_DNA"/>
</dbReference>
<gene>
    <name evidence="1" type="ORF">METZ01_LOCUS188072</name>
</gene>
<accession>A0A382D9U8</accession>
<dbReference type="AlphaFoldDB" id="A0A382D9U8"/>
<organism evidence="1">
    <name type="scientific">marine metagenome</name>
    <dbReference type="NCBI Taxonomy" id="408172"/>
    <lineage>
        <taxon>unclassified sequences</taxon>
        <taxon>metagenomes</taxon>
        <taxon>ecological metagenomes</taxon>
    </lineage>
</organism>
<protein>
    <recommendedName>
        <fullName evidence="2">DUF2188 domain-containing protein</fullName>
    </recommendedName>
</protein>
<proteinExistence type="predicted"/>
<sequence>MKKQWAIIDKKTNHQIGVYSSKEEAKAMIEKYMHKDEMQVEEHIPFEGNEGIYARGDVGIGRTLETRKAEEQAEKMRFGQMMSDVA</sequence>
<evidence type="ECO:0008006" key="2">
    <source>
        <dbReference type="Google" id="ProtNLM"/>
    </source>
</evidence>